<accession>A0A559T433</accession>
<evidence type="ECO:0000256" key="2">
    <source>
        <dbReference type="ARBA" id="ARBA00006671"/>
    </source>
</evidence>
<sequence length="178" mass="18324">MIKKASVHALIALSSLLASVTVSYAAPVTDGTIQFNGKVVDAGCAVATGSIDQTIDMGQVSTTILKVAGDTSNTTDIPIVLEDCDTDTSKVVQVIFSGASVPGDTTVLAVGSDINAATNVGIKLYDSQNTEINLEELTPAVTLSPGENTLHFTAKYYALGKSTAGEANSTATFTMIYP</sequence>
<dbReference type="InterPro" id="IPR008966">
    <property type="entry name" value="Adhesion_dom_sf"/>
</dbReference>
<dbReference type="EMBL" id="VISQ01000001">
    <property type="protein sequence ID" value="TVZ69362.1"/>
    <property type="molecule type" value="Genomic_DNA"/>
</dbReference>
<reference evidence="7" key="2">
    <citation type="submission" date="2019-08" db="EMBL/GenBank/DDBJ databases">
        <title>Investigation of anaerobic lignin degradation for improved lignocellulosic biofuels.</title>
        <authorList>
            <person name="Deangelis K.PhD."/>
        </authorList>
    </citation>
    <scope>NUCLEOTIDE SEQUENCE [LARGE SCALE GENOMIC DNA]</scope>
    <source>
        <strain evidence="7">128R</strain>
    </source>
</reference>
<evidence type="ECO:0000256" key="4">
    <source>
        <dbReference type="ARBA" id="ARBA00023263"/>
    </source>
</evidence>
<evidence type="ECO:0000313" key="7">
    <source>
        <dbReference type="EMBL" id="TVZ69362.1"/>
    </source>
</evidence>
<comment type="caution">
    <text evidence="7">The sequence shown here is derived from an EMBL/GenBank/DDBJ whole genome shotgun (WGS) entry which is preliminary data.</text>
</comment>
<feature type="domain" description="Fimbrial-type adhesion" evidence="6">
    <location>
        <begin position="33"/>
        <end position="177"/>
    </location>
</feature>
<dbReference type="PANTHER" id="PTHR33420:SF12">
    <property type="entry name" value="FIMBRIN-LIKE PROTEIN FIMI-RELATED"/>
    <property type="match status" value="1"/>
</dbReference>
<organism evidence="7">
    <name type="scientific">Serratia fonticola</name>
    <dbReference type="NCBI Taxonomy" id="47917"/>
    <lineage>
        <taxon>Bacteria</taxon>
        <taxon>Pseudomonadati</taxon>
        <taxon>Pseudomonadota</taxon>
        <taxon>Gammaproteobacteria</taxon>
        <taxon>Enterobacterales</taxon>
        <taxon>Yersiniaceae</taxon>
        <taxon>Serratia</taxon>
    </lineage>
</organism>
<evidence type="ECO:0000256" key="3">
    <source>
        <dbReference type="ARBA" id="ARBA00022729"/>
    </source>
</evidence>
<dbReference type="InterPro" id="IPR036937">
    <property type="entry name" value="Adhesion_dom_fimbrial_sf"/>
</dbReference>
<keyword evidence="3 5" id="KW-0732">Signal</keyword>
<dbReference type="GO" id="GO:0009289">
    <property type="term" value="C:pilus"/>
    <property type="evidence" value="ECO:0007669"/>
    <property type="project" value="UniProtKB-SubCell"/>
</dbReference>
<proteinExistence type="inferred from homology"/>
<feature type="chain" id="PRO_5022111437" evidence="5">
    <location>
        <begin position="26"/>
        <end position="178"/>
    </location>
</feature>
<dbReference type="PANTHER" id="PTHR33420">
    <property type="entry name" value="FIMBRIAL SUBUNIT ELFA-RELATED"/>
    <property type="match status" value="1"/>
</dbReference>
<dbReference type="Pfam" id="PF00419">
    <property type="entry name" value="Fimbrial"/>
    <property type="match status" value="1"/>
</dbReference>
<name>A0A559T433_SERFO</name>
<gene>
    <name evidence="7" type="ORF">FHU10_1867</name>
</gene>
<comment type="subcellular location">
    <subcellularLocation>
        <location evidence="1">Fimbrium</location>
    </subcellularLocation>
</comment>
<dbReference type="OrthoDB" id="6522787at2"/>
<dbReference type="SUPFAM" id="SSF49401">
    <property type="entry name" value="Bacterial adhesins"/>
    <property type="match status" value="1"/>
</dbReference>
<evidence type="ECO:0000256" key="1">
    <source>
        <dbReference type="ARBA" id="ARBA00004561"/>
    </source>
</evidence>
<comment type="similarity">
    <text evidence="2">Belongs to the fimbrial protein family.</text>
</comment>
<evidence type="ECO:0000259" key="6">
    <source>
        <dbReference type="Pfam" id="PF00419"/>
    </source>
</evidence>
<evidence type="ECO:0000256" key="5">
    <source>
        <dbReference type="SAM" id="SignalP"/>
    </source>
</evidence>
<protein>
    <submittedName>
        <fullName evidence="7">Major type 1 subunit fimbrin (Pilin)</fullName>
    </submittedName>
</protein>
<reference evidence="7" key="1">
    <citation type="submission" date="2019-06" db="EMBL/GenBank/DDBJ databases">
        <authorList>
            <person name="Deangelis K."/>
            <person name="Huntemann M."/>
            <person name="Clum A."/>
            <person name="Pillay M."/>
            <person name="Palaniappan K."/>
            <person name="Varghese N."/>
            <person name="Mikhailova N."/>
            <person name="Stamatis D."/>
            <person name="Reddy T."/>
            <person name="Daum C."/>
            <person name="Shapiro N."/>
            <person name="Ivanova N."/>
            <person name="Kyrpides N."/>
            <person name="Woyke T."/>
        </authorList>
    </citation>
    <scope>NUCLEOTIDE SEQUENCE [LARGE SCALE GENOMIC DNA]</scope>
    <source>
        <strain evidence="7">128R</strain>
    </source>
</reference>
<dbReference type="InterPro" id="IPR000259">
    <property type="entry name" value="Adhesion_dom_fimbrial"/>
</dbReference>
<dbReference type="InterPro" id="IPR050263">
    <property type="entry name" value="Bact_Fimbrial_Adh_Pro"/>
</dbReference>
<dbReference type="GO" id="GO:0043709">
    <property type="term" value="P:cell adhesion involved in single-species biofilm formation"/>
    <property type="evidence" value="ECO:0007669"/>
    <property type="project" value="TreeGrafter"/>
</dbReference>
<keyword evidence="4" id="KW-0281">Fimbrium</keyword>
<dbReference type="Gene3D" id="2.60.40.1090">
    <property type="entry name" value="Fimbrial-type adhesion domain"/>
    <property type="match status" value="1"/>
</dbReference>
<dbReference type="AlphaFoldDB" id="A0A559T433"/>
<feature type="signal peptide" evidence="5">
    <location>
        <begin position="1"/>
        <end position="25"/>
    </location>
</feature>